<evidence type="ECO:0000313" key="2">
    <source>
        <dbReference type="EMBL" id="CAI8024241.1"/>
    </source>
</evidence>
<name>A0AA35S8T9_GEOBA</name>
<dbReference type="EMBL" id="CASHTH010002067">
    <property type="protein sequence ID" value="CAI8024241.1"/>
    <property type="molecule type" value="Genomic_DNA"/>
</dbReference>
<accession>A0AA35S8T9</accession>
<dbReference type="AlphaFoldDB" id="A0AA35S8T9"/>
<reference evidence="2" key="1">
    <citation type="submission" date="2023-03" db="EMBL/GenBank/DDBJ databases">
        <authorList>
            <person name="Steffen K."/>
            <person name="Cardenas P."/>
        </authorList>
    </citation>
    <scope>NUCLEOTIDE SEQUENCE</scope>
</reference>
<feature type="compositionally biased region" description="Polar residues" evidence="1">
    <location>
        <begin position="100"/>
        <end position="113"/>
    </location>
</feature>
<evidence type="ECO:0000313" key="3">
    <source>
        <dbReference type="Proteomes" id="UP001174909"/>
    </source>
</evidence>
<sequence>WNAVVLEKQPAPSLLDTALPDKRLRRATQIVSSFVSTALAPSQGDKEEPTDDAAEPPPLLEDDVEIISIKQPRPSRASSEPGTSRSTSSSPFPDCGLGPRTSTPGTSTEQAEVTTKVPAAASSPIPDTEGNGGVHIALPTE</sequence>
<gene>
    <name evidence="2" type="ORF">GBAR_LOCUS14098</name>
</gene>
<feature type="non-terminal residue" evidence="2">
    <location>
        <position position="141"/>
    </location>
</feature>
<organism evidence="2 3">
    <name type="scientific">Geodia barretti</name>
    <name type="common">Barrett's horny sponge</name>
    <dbReference type="NCBI Taxonomy" id="519541"/>
    <lineage>
        <taxon>Eukaryota</taxon>
        <taxon>Metazoa</taxon>
        <taxon>Porifera</taxon>
        <taxon>Demospongiae</taxon>
        <taxon>Heteroscleromorpha</taxon>
        <taxon>Tetractinellida</taxon>
        <taxon>Astrophorina</taxon>
        <taxon>Geodiidae</taxon>
        <taxon>Geodia</taxon>
    </lineage>
</organism>
<feature type="region of interest" description="Disordered" evidence="1">
    <location>
        <begin position="34"/>
        <end position="141"/>
    </location>
</feature>
<comment type="caution">
    <text evidence="2">The sequence shown here is derived from an EMBL/GenBank/DDBJ whole genome shotgun (WGS) entry which is preliminary data.</text>
</comment>
<proteinExistence type="predicted"/>
<keyword evidence="3" id="KW-1185">Reference proteome</keyword>
<dbReference type="Proteomes" id="UP001174909">
    <property type="component" value="Unassembled WGS sequence"/>
</dbReference>
<protein>
    <submittedName>
        <fullName evidence="2">Uncharacterized protein</fullName>
    </submittedName>
</protein>
<evidence type="ECO:0000256" key="1">
    <source>
        <dbReference type="SAM" id="MobiDB-lite"/>
    </source>
</evidence>
<feature type="non-terminal residue" evidence="2">
    <location>
        <position position="1"/>
    </location>
</feature>
<feature type="compositionally biased region" description="Acidic residues" evidence="1">
    <location>
        <begin position="48"/>
        <end position="65"/>
    </location>
</feature>
<feature type="compositionally biased region" description="Low complexity" evidence="1">
    <location>
        <begin position="78"/>
        <end position="91"/>
    </location>
</feature>